<accession>A0A6N8KZI2</accession>
<dbReference type="EMBL" id="WSQA01000009">
    <property type="protein sequence ID" value="MVZ62903.1"/>
    <property type="molecule type" value="Genomic_DNA"/>
</dbReference>
<sequence>MWFITTEEPENIISSFTIGSNILPLPISMSLLNLRVNSWGLSLIFCPYFVYLALNNQPMNLKTLLLFSLLSCSATTFANEPLIPEHVSAYAKTDSVQIDKQAIADLLKTKTPITWLFTGNSITQGAKHTHGYRTYSEIFFERVRYEMGRPRDIIINTAVSGNATVDILKDFDWRVSHLKPQVVFLMIGTNDASEKRNISVEQYGKNLEKFVDQIRALGAIPVFLSPTPILEEEAVERKNLKQYVVKMEEITKKRSVIFVNQWHYWNTELKAKYKDQWSKQLLNDPLHPNGLGHKEMAINLFKELGIFDPKQPSGGGPYYEGVH</sequence>
<dbReference type="GO" id="GO:0004622">
    <property type="term" value="F:phosphatidylcholine lysophospholipase activity"/>
    <property type="evidence" value="ECO:0007669"/>
    <property type="project" value="TreeGrafter"/>
</dbReference>
<gene>
    <name evidence="2" type="ORF">GQF63_12785</name>
</gene>
<dbReference type="PANTHER" id="PTHR30383:SF5">
    <property type="entry name" value="SGNH HYDROLASE-TYPE ESTERASE DOMAIN-CONTAINING PROTEIN"/>
    <property type="match status" value="1"/>
</dbReference>
<comment type="caution">
    <text evidence="2">The sequence shown here is derived from an EMBL/GenBank/DDBJ whole genome shotgun (WGS) entry which is preliminary data.</text>
</comment>
<dbReference type="Pfam" id="PF13472">
    <property type="entry name" value="Lipase_GDSL_2"/>
    <property type="match status" value="1"/>
</dbReference>
<dbReference type="Gene3D" id="3.40.50.1110">
    <property type="entry name" value="SGNH hydrolase"/>
    <property type="match status" value="1"/>
</dbReference>
<dbReference type="SUPFAM" id="SSF52266">
    <property type="entry name" value="SGNH hydrolase"/>
    <property type="match status" value="1"/>
</dbReference>
<dbReference type="AlphaFoldDB" id="A0A6N8KZI2"/>
<feature type="domain" description="SGNH hydrolase-type esterase" evidence="1">
    <location>
        <begin position="118"/>
        <end position="294"/>
    </location>
</feature>
<evidence type="ECO:0000259" key="1">
    <source>
        <dbReference type="Pfam" id="PF13472"/>
    </source>
</evidence>
<keyword evidence="2" id="KW-0378">Hydrolase</keyword>
<dbReference type="InterPro" id="IPR036514">
    <property type="entry name" value="SGNH_hydro_sf"/>
</dbReference>
<dbReference type="PANTHER" id="PTHR30383">
    <property type="entry name" value="THIOESTERASE 1/PROTEASE 1/LYSOPHOSPHOLIPASE L1"/>
    <property type="match status" value="1"/>
</dbReference>
<evidence type="ECO:0000313" key="3">
    <source>
        <dbReference type="Proteomes" id="UP000435036"/>
    </source>
</evidence>
<reference evidence="2 3" key="1">
    <citation type="submission" date="2019-12" db="EMBL/GenBank/DDBJ databases">
        <authorList>
            <person name="Dong K."/>
        </authorList>
    </citation>
    <scope>NUCLEOTIDE SEQUENCE [LARGE SCALE GENOMIC DNA]</scope>
    <source>
        <strain evidence="2 3">JCM 31225</strain>
    </source>
</reference>
<name>A0A6N8KZI2_9SPHI</name>
<proteinExistence type="predicted"/>
<dbReference type="Proteomes" id="UP000435036">
    <property type="component" value="Unassembled WGS sequence"/>
</dbReference>
<dbReference type="InterPro" id="IPR051532">
    <property type="entry name" value="Ester_Hydrolysis_Enzymes"/>
</dbReference>
<protein>
    <submittedName>
        <fullName evidence="2">SGNH/GDSL hydrolase family protein</fullName>
    </submittedName>
</protein>
<evidence type="ECO:0000313" key="2">
    <source>
        <dbReference type="EMBL" id="MVZ62903.1"/>
    </source>
</evidence>
<dbReference type="CDD" id="cd00229">
    <property type="entry name" value="SGNH_hydrolase"/>
    <property type="match status" value="1"/>
</dbReference>
<organism evidence="2 3">
    <name type="scientific">Sphingobacterium humi</name>
    <dbReference type="NCBI Taxonomy" id="1796905"/>
    <lineage>
        <taxon>Bacteria</taxon>
        <taxon>Pseudomonadati</taxon>
        <taxon>Bacteroidota</taxon>
        <taxon>Sphingobacteriia</taxon>
        <taxon>Sphingobacteriales</taxon>
        <taxon>Sphingobacteriaceae</taxon>
        <taxon>Sphingobacterium</taxon>
    </lineage>
</organism>
<keyword evidence="3" id="KW-1185">Reference proteome</keyword>
<dbReference type="InterPro" id="IPR013830">
    <property type="entry name" value="SGNH_hydro"/>
</dbReference>